<dbReference type="AlphaFoldDB" id="A0A222FKX4"/>
<dbReference type="InterPro" id="IPR029058">
    <property type="entry name" value="AB_hydrolase_fold"/>
</dbReference>
<dbReference type="OrthoDB" id="5729753at2"/>
<organism evidence="1 2">
    <name type="scientific">Bacterioplanes sanyensis</name>
    <dbReference type="NCBI Taxonomy" id="1249553"/>
    <lineage>
        <taxon>Bacteria</taxon>
        <taxon>Pseudomonadati</taxon>
        <taxon>Pseudomonadota</taxon>
        <taxon>Gammaproteobacteria</taxon>
        <taxon>Oceanospirillales</taxon>
        <taxon>Oceanospirillaceae</taxon>
        <taxon>Bacterioplanes</taxon>
    </lineage>
</organism>
<accession>A0A222FKX4</accession>
<dbReference type="RefSeq" id="WP_094060860.1">
    <property type="nucleotide sequence ID" value="NZ_CP022530.1"/>
</dbReference>
<name>A0A222FKX4_9GAMM</name>
<dbReference type="Proteomes" id="UP000202440">
    <property type="component" value="Chromosome"/>
</dbReference>
<evidence type="ECO:0000313" key="2">
    <source>
        <dbReference type="Proteomes" id="UP000202440"/>
    </source>
</evidence>
<dbReference type="EMBL" id="CP022530">
    <property type="protein sequence ID" value="ASP39685.1"/>
    <property type="molecule type" value="Genomic_DNA"/>
</dbReference>
<protein>
    <recommendedName>
        <fullName evidence="3">Alpha/beta hydrolase</fullName>
    </recommendedName>
</protein>
<proteinExistence type="predicted"/>
<evidence type="ECO:0000313" key="1">
    <source>
        <dbReference type="EMBL" id="ASP39685.1"/>
    </source>
</evidence>
<reference evidence="1 2" key="1">
    <citation type="submission" date="2017-07" db="EMBL/GenBank/DDBJ databases">
        <title>Annotated genome sequence of Bacterioplanes sanyensis isolated from Red Sea.</title>
        <authorList>
            <person name="Rehman Z.U."/>
        </authorList>
    </citation>
    <scope>NUCLEOTIDE SEQUENCE [LARGE SCALE GENOMIC DNA]</scope>
    <source>
        <strain evidence="1 2">NV9</strain>
    </source>
</reference>
<dbReference type="KEGG" id="bsan:CHH28_13825"/>
<sequence>MAAYKPSLFSSVDMLDPVLFTPEVVWAQRIMRKSGWWKRSRLVRSVAARRQQWPDEQQMTASLQGKSLYKHWHPDALNEFVHFGTRPVADGMALSCDPQWEASIFGSYPRGLWRAVRTISTPVRIWAAEDSYFFIRKSAQKASKNTAINWFLFGQHHCFPMEEPQKTGQLLCEKLALSDSVKPLSNTIG</sequence>
<evidence type="ECO:0008006" key="3">
    <source>
        <dbReference type="Google" id="ProtNLM"/>
    </source>
</evidence>
<keyword evidence="2" id="KW-1185">Reference proteome</keyword>
<dbReference type="SUPFAM" id="SSF53474">
    <property type="entry name" value="alpha/beta-Hydrolases"/>
    <property type="match status" value="1"/>
</dbReference>
<gene>
    <name evidence="1" type="ORF">CHH28_13825</name>
</gene>
<dbReference type="Gene3D" id="3.40.50.1820">
    <property type="entry name" value="alpha/beta hydrolase"/>
    <property type="match status" value="1"/>
</dbReference>